<feature type="signal peptide" evidence="1">
    <location>
        <begin position="1"/>
        <end position="21"/>
    </location>
</feature>
<organism evidence="2 3">
    <name type="scientific">Sphingomonas sanguinis</name>
    <dbReference type="NCBI Taxonomy" id="33051"/>
    <lineage>
        <taxon>Bacteria</taxon>
        <taxon>Pseudomonadati</taxon>
        <taxon>Pseudomonadota</taxon>
        <taxon>Alphaproteobacteria</taxon>
        <taxon>Sphingomonadales</taxon>
        <taxon>Sphingomonadaceae</taxon>
        <taxon>Sphingomonas</taxon>
    </lineage>
</organism>
<dbReference type="Proteomes" id="UP000074072">
    <property type="component" value="Unassembled WGS sequence"/>
</dbReference>
<name>A0A147IU78_9SPHN</name>
<dbReference type="AlphaFoldDB" id="A0A147IU78"/>
<dbReference type="PATRIC" id="fig|33051.4.peg.2705"/>
<dbReference type="OrthoDB" id="7583617at2"/>
<proteinExistence type="predicted"/>
<evidence type="ECO:0000313" key="3">
    <source>
        <dbReference type="Proteomes" id="UP000074072"/>
    </source>
</evidence>
<keyword evidence="1" id="KW-0732">Signal</keyword>
<reference evidence="2 3" key="1">
    <citation type="journal article" date="2016" name="Front. Microbiol.">
        <title>Genomic Resource of Rice Seed Associated Bacteria.</title>
        <authorList>
            <person name="Midha S."/>
            <person name="Bansal K."/>
            <person name="Sharma S."/>
            <person name="Kumar N."/>
            <person name="Patil P.P."/>
            <person name="Chaudhry V."/>
            <person name="Patil P.B."/>
        </authorList>
    </citation>
    <scope>NUCLEOTIDE SEQUENCE [LARGE SCALE GENOMIC DNA]</scope>
    <source>
        <strain evidence="2 3">SB4</strain>
    </source>
</reference>
<dbReference type="EMBL" id="LDTE01000058">
    <property type="protein sequence ID" value="KTT98970.1"/>
    <property type="molecule type" value="Genomic_DNA"/>
</dbReference>
<dbReference type="RefSeq" id="WP_058752449.1">
    <property type="nucleotide sequence ID" value="NZ_LDTE01000058.1"/>
</dbReference>
<gene>
    <name evidence="2" type="ORF">SB4_09940</name>
</gene>
<accession>A0A147IU78</accession>
<evidence type="ECO:0000256" key="1">
    <source>
        <dbReference type="SAM" id="SignalP"/>
    </source>
</evidence>
<comment type="caution">
    <text evidence="2">The sequence shown here is derived from an EMBL/GenBank/DDBJ whole genome shotgun (WGS) entry which is preliminary data.</text>
</comment>
<evidence type="ECO:0000313" key="2">
    <source>
        <dbReference type="EMBL" id="KTT98970.1"/>
    </source>
</evidence>
<sequence>MIATILLAMASPGAAPAPAPAPPCASTQPADHLAGHWIGAFAGANWTFELTRNATGWSGRYQSSRAQVWRPLEAVSVTAGCATFSLKSEPRVTFVVTLDAGGTALTGDVHITGLATLPFAAKRAS</sequence>
<feature type="chain" id="PRO_5007549011" evidence="1">
    <location>
        <begin position="22"/>
        <end position="125"/>
    </location>
</feature>
<protein>
    <submittedName>
        <fullName evidence="2">Uncharacterized protein</fullName>
    </submittedName>
</protein>